<proteinExistence type="predicted"/>
<dbReference type="AlphaFoldDB" id="A0A6J7NT08"/>
<gene>
    <name evidence="1" type="ORF">UFOPK3957_01153</name>
</gene>
<evidence type="ECO:0000313" key="1">
    <source>
        <dbReference type="EMBL" id="CAB4993762.1"/>
    </source>
</evidence>
<accession>A0A6J7NT08</accession>
<sequence>MRLRTVAAALCGGLLGLVMASTGAMATQDESRRSAESTGDPASIITIGDSVMLGAKWVLKKDGIGVVDALKNRQASTAPSLLRKRGASLPANVVIHLGTNGTFTAENCSDIIDAAGPTRRVFFLTISVPRKWEATNNTVIRNCVASQPGRAFVIDWNAAAAQHPKWVYSDGTHLRPAGAKGYSRMIEQAVAAAS</sequence>
<dbReference type="InterPro" id="IPR036514">
    <property type="entry name" value="SGNH_hydro_sf"/>
</dbReference>
<organism evidence="1">
    <name type="scientific">freshwater metagenome</name>
    <dbReference type="NCBI Taxonomy" id="449393"/>
    <lineage>
        <taxon>unclassified sequences</taxon>
        <taxon>metagenomes</taxon>
        <taxon>ecological metagenomes</taxon>
    </lineage>
</organism>
<name>A0A6J7NT08_9ZZZZ</name>
<dbReference type="EMBL" id="CAFBOM010000196">
    <property type="protein sequence ID" value="CAB4993762.1"/>
    <property type="molecule type" value="Genomic_DNA"/>
</dbReference>
<dbReference type="Gene3D" id="3.40.50.1110">
    <property type="entry name" value="SGNH hydrolase"/>
    <property type="match status" value="1"/>
</dbReference>
<protein>
    <submittedName>
        <fullName evidence="1">Unannotated protein</fullName>
    </submittedName>
</protein>
<reference evidence="1" key="1">
    <citation type="submission" date="2020-05" db="EMBL/GenBank/DDBJ databases">
        <authorList>
            <person name="Chiriac C."/>
            <person name="Salcher M."/>
            <person name="Ghai R."/>
            <person name="Kavagutti S V."/>
        </authorList>
    </citation>
    <scope>NUCLEOTIDE SEQUENCE</scope>
</reference>
<dbReference type="SUPFAM" id="SSF52266">
    <property type="entry name" value="SGNH hydrolase"/>
    <property type="match status" value="1"/>
</dbReference>